<organism evidence="2 3">
    <name type="scientific">Lolliginicoccus lacisalsi</name>
    <dbReference type="NCBI Taxonomy" id="2742202"/>
    <lineage>
        <taxon>Bacteria</taxon>
        <taxon>Bacillati</taxon>
        <taxon>Actinomycetota</taxon>
        <taxon>Actinomycetes</taxon>
        <taxon>Mycobacteriales</taxon>
        <taxon>Hoyosellaceae</taxon>
        <taxon>Lolliginicoccus</taxon>
    </lineage>
</organism>
<evidence type="ECO:0000256" key="1">
    <source>
        <dbReference type="SAM" id="Phobius"/>
    </source>
</evidence>
<feature type="transmembrane region" description="Helical" evidence="1">
    <location>
        <begin position="45"/>
        <end position="65"/>
    </location>
</feature>
<gene>
    <name evidence="2" type="ORF">HT102_04870</name>
</gene>
<evidence type="ECO:0000313" key="3">
    <source>
        <dbReference type="Proteomes" id="UP000642993"/>
    </source>
</evidence>
<dbReference type="Pfam" id="PF10745">
    <property type="entry name" value="DUF2530"/>
    <property type="match status" value="1"/>
</dbReference>
<feature type="transmembrane region" description="Helical" evidence="1">
    <location>
        <begin position="20"/>
        <end position="39"/>
    </location>
</feature>
<dbReference type="RefSeq" id="WP_192038275.1">
    <property type="nucleotide sequence ID" value="NZ_JACYWE010000002.1"/>
</dbReference>
<dbReference type="EMBL" id="JACYWE010000002">
    <property type="protein sequence ID" value="MBD8505817.1"/>
    <property type="molecule type" value="Genomic_DNA"/>
</dbReference>
<accession>A0A927JBW4</accession>
<keyword evidence="1" id="KW-0812">Transmembrane</keyword>
<protein>
    <submittedName>
        <fullName evidence="2">DUF2530 domain-containing protein</fullName>
    </submittedName>
</protein>
<keyword evidence="1" id="KW-0472">Membrane</keyword>
<name>A0A927JBW4_9ACTN</name>
<proteinExistence type="predicted"/>
<dbReference type="Proteomes" id="UP000642993">
    <property type="component" value="Unassembled WGS sequence"/>
</dbReference>
<evidence type="ECO:0000313" key="2">
    <source>
        <dbReference type="EMBL" id="MBD8505817.1"/>
    </source>
</evidence>
<comment type="caution">
    <text evidence="2">The sequence shown here is derived from an EMBL/GenBank/DDBJ whole genome shotgun (WGS) entry which is preliminary data.</text>
</comment>
<dbReference type="InterPro" id="IPR019681">
    <property type="entry name" value="DUF2530"/>
</dbReference>
<keyword evidence="3" id="KW-1185">Reference proteome</keyword>
<dbReference type="AlphaFoldDB" id="A0A927JBW4"/>
<keyword evidence="1" id="KW-1133">Transmembrane helix</keyword>
<reference evidence="2" key="1">
    <citation type="submission" date="2020-09" db="EMBL/GenBank/DDBJ databases">
        <title>Hoyosella lacisalsi sp. nov., a halotolerant actinobacterium isolated from soil of Lake Gudzhirganskoe.</title>
        <authorList>
            <person name="Yang Q."/>
            <person name="Guo P.Y."/>
            <person name="Liu S.W."/>
            <person name="Li F.N."/>
            <person name="Sun C.H."/>
        </authorList>
    </citation>
    <scope>NUCLEOTIDE SEQUENCE</scope>
    <source>
        <strain evidence="2">G463</strain>
    </source>
</reference>
<sequence length="81" mass="8538">MGTHPEPPPLPPRLADPRPVIIVGLLSWIVATIIVVASGDSLEQYVPLCIAGLGVAAFGGLIFLLQRRAVRRGDRSAQSGL</sequence>